<protein>
    <submittedName>
        <fullName evidence="1">Uncharacterized protein</fullName>
    </submittedName>
</protein>
<organism evidence="1 2">
    <name type="scientific">Catharanthus roseus</name>
    <name type="common">Madagascar periwinkle</name>
    <name type="synonym">Vinca rosea</name>
    <dbReference type="NCBI Taxonomy" id="4058"/>
    <lineage>
        <taxon>Eukaryota</taxon>
        <taxon>Viridiplantae</taxon>
        <taxon>Streptophyta</taxon>
        <taxon>Embryophyta</taxon>
        <taxon>Tracheophyta</taxon>
        <taxon>Spermatophyta</taxon>
        <taxon>Magnoliopsida</taxon>
        <taxon>eudicotyledons</taxon>
        <taxon>Gunneridae</taxon>
        <taxon>Pentapetalae</taxon>
        <taxon>asterids</taxon>
        <taxon>lamiids</taxon>
        <taxon>Gentianales</taxon>
        <taxon>Apocynaceae</taxon>
        <taxon>Rauvolfioideae</taxon>
        <taxon>Vinceae</taxon>
        <taxon>Catharanthinae</taxon>
        <taxon>Catharanthus</taxon>
    </lineage>
</organism>
<dbReference type="EMBL" id="CM044708">
    <property type="protein sequence ID" value="KAI5651109.1"/>
    <property type="molecule type" value="Genomic_DNA"/>
</dbReference>
<evidence type="ECO:0000313" key="1">
    <source>
        <dbReference type="EMBL" id="KAI5651109.1"/>
    </source>
</evidence>
<evidence type="ECO:0000313" key="2">
    <source>
        <dbReference type="Proteomes" id="UP001060085"/>
    </source>
</evidence>
<accession>A0ACB9ZTR2</accession>
<proteinExistence type="predicted"/>
<name>A0ACB9ZTR2_CATRO</name>
<sequence length="241" mass="26211">MGSCVSVNKDPESAMKLRFGFRSKNSKLIIPSPVKEAKPLEVADDDGPVKSQWSNPPPVTVSRDFGSKEESFFDSQAWFESDCEDDFFSVNGDFTPSRGNTPVHHNFTAANSRHNGSPFVGRRSNDTPELSPSEKKKKLSDLFKESQGDDKDVQEQNAVGIQKGSNTNTVTTVLKSENGTPFVSGANSMCSSSERSPNPVMKPSGEKSLKPGQCCLPRLLSSRSFSERKKRTTSPALSVGA</sequence>
<reference evidence="2" key="1">
    <citation type="journal article" date="2023" name="Nat. Plants">
        <title>Single-cell RNA sequencing provides a high-resolution roadmap for understanding the multicellular compartmentation of specialized metabolism.</title>
        <authorList>
            <person name="Sun S."/>
            <person name="Shen X."/>
            <person name="Li Y."/>
            <person name="Li Y."/>
            <person name="Wang S."/>
            <person name="Li R."/>
            <person name="Zhang H."/>
            <person name="Shen G."/>
            <person name="Guo B."/>
            <person name="Wei J."/>
            <person name="Xu J."/>
            <person name="St-Pierre B."/>
            <person name="Chen S."/>
            <person name="Sun C."/>
        </authorList>
    </citation>
    <scope>NUCLEOTIDE SEQUENCE [LARGE SCALE GENOMIC DNA]</scope>
</reference>
<comment type="caution">
    <text evidence="1">The sequence shown here is derived from an EMBL/GenBank/DDBJ whole genome shotgun (WGS) entry which is preliminary data.</text>
</comment>
<dbReference type="Proteomes" id="UP001060085">
    <property type="component" value="Linkage Group LG08"/>
</dbReference>
<keyword evidence="2" id="KW-1185">Reference proteome</keyword>
<gene>
    <name evidence="1" type="ORF">M9H77_37114</name>
</gene>